<gene>
    <name evidence="1" type="ORF">QWJ08_21620</name>
</gene>
<evidence type="ECO:0000313" key="1">
    <source>
        <dbReference type="EMBL" id="MDN2483958.1"/>
    </source>
</evidence>
<comment type="caution">
    <text evidence="1">The sequence shown here is derived from an EMBL/GenBank/DDBJ whole genome shotgun (WGS) entry which is preliminary data.</text>
</comment>
<name>A0ABT7Y7B6_9VIBR</name>
<proteinExistence type="predicted"/>
<dbReference type="EMBL" id="JAUEOZ010000003">
    <property type="protein sequence ID" value="MDN2483958.1"/>
    <property type="molecule type" value="Genomic_DNA"/>
</dbReference>
<organism evidence="1 2">
    <name type="scientific">Vibrio agarivorans</name>
    <dbReference type="NCBI Taxonomy" id="153622"/>
    <lineage>
        <taxon>Bacteria</taxon>
        <taxon>Pseudomonadati</taxon>
        <taxon>Pseudomonadota</taxon>
        <taxon>Gammaproteobacteria</taxon>
        <taxon>Vibrionales</taxon>
        <taxon>Vibrionaceae</taxon>
        <taxon>Vibrio</taxon>
    </lineage>
</organism>
<protein>
    <submittedName>
        <fullName evidence="1">Uncharacterized protein</fullName>
    </submittedName>
</protein>
<accession>A0ABT7Y7B6</accession>
<keyword evidence="2" id="KW-1185">Reference proteome</keyword>
<reference evidence="1" key="1">
    <citation type="submission" date="2024-05" db="EMBL/GenBank/DDBJ databases">
        <title>Genome Sequences of Four Agar- Degrading Marine Bacteria.</title>
        <authorList>
            <person name="Phillips E.K."/>
            <person name="Shaffer J.C."/>
            <person name="Henson M.W."/>
            <person name="Temperton B."/>
            <person name="Thrash C.J."/>
            <person name="Martin M.O."/>
        </authorList>
    </citation>
    <scope>NUCLEOTIDE SEQUENCE</scope>
    <source>
        <strain evidence="1">EKP203</strain>
    </source>
</reference>
<evidence type="ECO:0000313" key="2">
    <source>
        <dbReference type="Proteomes" id="UP001169719"/>
    </source>
</evidence>
<dbReference type="RefSeq" id="WP_289964141.1">
    <property type="nucleotide sequence ID" value="NZ_JAUEOZ010000003.1"/>
</dbReference>
<dbReference type="Proteomes" id="UP001169719">
    <property type="component" value="Unassembled WGS sequence"/>
</dbReference>
<sequence length="46" mass="5365">MLFSFGLNVLREYLSSIDSHDKDTLTPFINSASGVYNYQRMHVIRK</sequence>